<evidence type="ECO:0000313" key="3">
    <source>
        <dbReference type="Proteomes" id="UP000607435"/>
    </source>
</evidence>
<organism evidence="2 3">
    <name type="scientific">Winogradskyella echinorum</name>
    <dbReference type="NCBI Taxonomy" id="538189"/>
    <lineage>
        <taxon>Bacteria</taxon>
        <taxon>Pseudomonadati</taxon>
        <taxon>Bacteroidota</taxon>
        <taxon>Flavobacteriia</taxon>
        <taxon>Flavobacteriales</taxon>
        <taxon>Flavobacteriaceae</taxon>
        <taxon>Winogradskyella</taxon>
    </lineage>
</organism>
<proteinExistence type="predicted"/>
<evidence type="ECO:0000313" key="2">
    <source>
        <dbReference type="EMBL" id="MBC3847708.1"/>
    </source>
</evidence>
<comment type="caution">
    <text evidence="2">The sequence shown here is derived from an EMBL/GenBank/DDBJ whole genome shotgun (WGS) entry which is preliminary data.</text>
</comment>
<dbReference type="Proteomes" id="UP000607435">
    <property type="component" value="Unassembled WGS sequence"/>
</dbReference>
<dbReference type="InterPro" id="IPR054384">
    <property type="entry name" value="SecDF_P1_head"/>
</dbReference>
<accession>A0ABR6Y4P6</accession>
<dbReference type="EMBL" id="JACOME010000005">
    <property type="protein sequence ID" value="MBC3847708.1"/>
    <property type="molecule type" value="Genomic_DNA"/>
</dbReference>
<dbReference type="RefSeq" id="WP_186846810.1">
    <property type="nucleotide sequence ID" value="NZ_JACOME010000005.1"/>
</dbReference>
<protein>
    <recommendedName>
        <fullName evidence="1">SecDF P1 head subdomain domain-containing protein</fullName>
    </recommendedName>
</protein>
<feature type="domain" description="SecDF P1 head subdomain" evidence="1">
    <location>
        <begin position="188"/>
        <end position="280"/>
    </location>
</feature>
<gene>
    <name evidence="2" type="ORF">H6H04_15020</name>
</gene>
<dbReference type="Pfam" id="PF22599">
    <property type="entry name" value="SecDF_P1_head"/>
    <property type="match status" value="1"/>
</dbReference>
<evidence type="ECO:0000259" key="1">
    <source>
        <dbReference type="Pfam" id="PF22599"/>
    </source>
</evidence>
<name>A0ABR6Y4P6_9FLAO</name>
<dbReference type="Gene3D" id="3.30.1360.200">
    <property type="match status" value="1"/>
</dbReference>
<keyword evidence="3" id="KW-1185">Reference proteome</keyword>
<reference evidence="2 3" key="1">
    <citation type="submission" date="2020-08" db="EMBL/GenBank/DDBJ databases">
        <title>Winogradskyella ouciana sp. nov., isolated from the hadal seawater of the Mariana Trench.</title>
        <authorList>
            <person name="He X."/>
        </authorList>
    </citation>
    <scope>NUCLEOTIDE SEQUENCE [LARGE SCALE GENOMIC DNA]</scope>
    <source>
        <strain evidence="2 3">KCTC 22026</strain>
    </source>
</reference>
<sequence length="298" mass="33897">MKKILALFILFFVTYCEDFINTEVNEITYAFVNGQNVSDLDKKKTIQVLNNRLSKYTSQVDVFLNSNNEVVVKLPSNIDMKRVNTIVENEGKLDFWLCFRRDELFSLFAQKVDSEEEIDFSSYFKNYQPYGGLFNLFVNDTTKLNTFLTKVKQKDLLTDELKNVEFLYSLPENNEVVVYAVDYNITGKSKVNESHIIEARQDFDAINRPTVSLKMNEEGAVKWAEITGTAFDGQRQIAITLNDNVYSAPGVSSGSITGGISQISGDFNLEETKKLVAILGGQARIPKLKFVKIKKIEH</sequence>